<reference evidence="7 8" key="1">
    <citation type="submission" date="2018-07" db="EMBL/GenBank/DDBJ databases">
        <authorList>
            <person name="Zhang Y."/>
            <person name="Wang L."/>
            <person name="Ma S."/>
        </authorList>
    </citation>
    <scope>NUCLEOTIDE SEQUENCE [LARGE SCALE GENOMIC DNA]</scope>
    <source>
        <strain evidence="7 8">4-2</strain>
    </source>
</reference>
<dbReference type="GO" id="GO:0055085">
    <property type="term" value="P:transmembrane transport"/>
    <property type="evidence" value="ECO:0007669"/>
    <property type="project" value="InterPro"/>
</dbReference>
<dbReference type="Gene3D" id="3.40.190.170">
    <property type="entry name" value="Bacterial extracellular solute-binding protein, family 7"/>
    <property type="match status" value="1"/>
</dbReference>
<gene>
    <name evidence="7" type="ORF">C9E81_18240</name>
</gene>
<keyword evidence="3" id="KW-0813">Transport</keyword>
<dbReference type="PANTHER" id="PTHR33376:SF7">
    <property type="entry name" value="C4-DICARBOXYLATE-BINDING PROTEIN DCTB"/>
    <property type="match status" value="1"/>
</dbReference>
<feature type="signal peptide" evidence="6">
    <location>
        <begin position="1"/>
        <end position="20"/>
    </location>
</feature>
<evidence type="ECO:0000256" key="4">
    <source>
        <dbReference type="ARBA" id="ARBA00022729"/>
    </source>
</evidence>
<comment type="subcellular location">
    <subcellularLocation>
        <location evidence="1">Periplasm</location>
    </subcellularLocation>
</comment>
<evidence type="ECO:0000256" key="1">
    <source>
        <dbReference type="ARBA" id="ARBA00004418"/>
    </source>
</evidence>
<proteinExistence type="inferred from homology"/>
<dbReference type="InterPro" id="IPR018389">
    <property type="entry name" value="DctP_fam"/>
</dbReference>
<keyword evidence="8" id="KW-1185">Reference proteome</keyword>
<dbReference type="OrthoDB" id="9776801at2"/>
<evidence type="ECO:0000256" key="5">
    <source>
        <dbReference type="ARBA" id="ARBA00022764"/>
    </source>
</evidence>
<evidence type="ECO:0000313" key="7">
    <source>
        <dbReference type="EMBL" id="RMC32970.1"/>
    </source>
</evidence>
<dbReference type="GO" id="GO:0042597">
    <property type="term" value="C:periplasmic space"/>
    <property type="evidence" value="ECO:0007669"/>
    <property type="project" value="UniProtKB-SubCell"/>
</dbReference>
<evidence type="ECO:0000256" key="2">
    <source>
        <dbReference type="ARBA" id="ARBA00009023"/>
    </source>
</evidence>
<dbReference type="PANTHER" id="PTHR33376">
    <property type="match status" value="1"/>
</dbReference>
<evidence type="ECO:0000313" key="8">
    <source>
        <dbReference type="Proteomes" id="UP000273516"/>
    </source>
</evidence>
<sequence length="334" mass="35460">MNIRLLSAASAALMAMGAVAGPASAQTAMRCSHQLPPAHQVAKVIDRWAERVEALSEGEIDVQIFGADSLVGAGENIVAVAKGDIECAFSVQFQWGKTLPIMTVTTAPYAFSDVSIWRNWDGSDAAKLLEEKLREKGVENVAWLFQTNSSVFSSNGKFLKVPEDFKAMKLRGLTPAFDAGLAALGAAPTALPGSEVYQALATGIIDGAMTGTDAAVSRKYYEVQDHFVVSPVISVFFHGYVNPQFHDGLSDKARAALDQAGSEAAVWAVESAEEVLAAAPAELEAKGAQVHIATEEENAAMEAVMRPAFDEAFQADDPDSQKLLGLIDQLRSGS</sequence>
<dbReference type="EMBL" id="QOKZ01000008">
    <property type="protein sequence ID" value="RMC32970.1"/>
    <property type="molecule type" value="Genomic_DNA"/>
</dbReference>
<dbReference type="RefSeq" id="WP_122113781.1">
    <property type="nucleotide sequence ID" value="NZ_QOKZ01000008.1"/>
</dbReference>
<dbReference type="NCBIfam" id="NF037995">
    <property type="entry name" value="TRAP_S1"/>
    <property type="match status" value="1"/>
</dbReference>
<keyword evidence="4 6" id="KW-0732">Signal</keyword>
<comment type="caution">
    <text evidence="7">The sequence shown here is derived from an EMBL/GenBank/DDBJ whole genome shotgun (WGS) entry which is preliminary data.</text>
</comment>
<dbReference type="Pfam" id="PF03480">
    <property type="entry name" value="DctP"/>
    <property type="match status" value="1"/>
</dbReference>
<evidence type="ECO:0000256" key="6">
    <source>
        <dbReference type="SAM" id="SignalP"/>
    </source>
</evidence>
<protein>
    <submittedName>
        <fullName evidence="7">C4-dicarboxylate ABC transporter</fullName>
    </submittedName>
</protein>
<dbReference type="Proteomes" id="UP000273516">
    <property type="component" value="Unassembled WGS sequence"/>
</dbReference>
<accession>A0A3M0MBK1</accession>
<keyword evidence="5" id="KW-0574">Periplasm</keyword>
<dbReference type="AlphaFoldDB" id="A0A3M0MBK1"/>
<dbReference type="InterPro" id="IPR038404">
    <property type="entry name" value="TRAP_DctP_sf"/>
</dbReference>
<evidence type="ECO:0000256" key="3">
    <source>
        <dbReference type="ARBA" id="ARBA00022448"/>
    </source>
</evidence>
<feature type="chain" id="PRO_5018305357" evidence="6">
    <location>
        <begin position="21"/>
        <end position="334"/>
    </location>
</feature>
<name>A0A3M0MBK1_9RHOB</name>
<organism evidence="7 8">
    <name type="scientific">Paracoccus alkanivorans</name>
    <dbReference type="NCBI Taxonomy" id="2116655"/>
    <lineage>
        <taxon>Bacteria</taxon>
        <taxon>Pseudomonadati</taxon>
        <taxon>Pseudomonadota</taxon>
        <taxon>Alphaproteobacteria</taxon>
        <taxon>Rhodobacterales</taxon>
        <taxon>Paracoccaceae</taxon>
        <taxon>Paracoccus</taxon>
    </lineage>
</organism>
<comment type="similarity">
    <text evidence="2">Belongs to the bacterial solute-binding protein 7 family.</text>
</comment>